<organism evidence="7 8">
    <name type="scientific">Papiliotrema laurentii</name>
    <name type="common">Cryptococcus laurentii</name>
    <dbReference type="NCBI Taxonomy" id="5418"/>
    <lineage>
        <taxon>Eukaryota</taxon>
        <taxon>Fungi</taxon>
        <taxon>Dikarya</taxon>
        <taxon>Basidiomycota</taxon>
        <taxon>Agaricomycotina</taxon>
        <taxon>Tremellomycetes</taxon>
        <taxon>Tremellales</taxon>
        <taxon>Rhynchogastremaceae</taxon>
        <taxon>Papiliotrema</taxon>
    </lineage>
</organism>
<gene>
    <name evidence="7" type="ORF">DB88DRAFT_538238</name>
</gene>
<keyword evidence="8" id="KW-1185">Reference proteome</keyword>
<dbReference type="InterPro" id="IPR029208">
    <property type="entry name" value="COX14"/>
</dbReference>
<reference evidence="7" key="1">
    <citation type="submission" date="2023-02" db="EMBL/GenBank/DDBJ databases">
        <title>Identification and recombinant expression of a fungal hydrolase from Papiliotrema laurentii that hydrolyzes apple cutin and clears colloidal polyester polyurethane.</title>
        <authorList>
            <consortium name="DOE Joint Genome Institute"/>
            <person name="Roman V.A."/>
            <person name="Bojanowski C."/>
            <person name="Crable B.R."/>
            <person name="Wagner D.N."/>
            <person name="Hung C.S."/>
            <person name="Nadeau L.J."/>
            <person name="Schratz L."/>
            <person name="Haridas S."/>
            <person name="Pangilinan J."/>
            <person name="Lipzen A."/>
            <person name="Na H."/>
            <person name="Yan M."/>
            <person name="Ng V."/>
            <person name="Grigoriev I.V."/>
            <person name="Spatafora J.W."/>
            <person name="Barlow D."/>
            <person name="Biffinger J."/>
            <person name="Kelley-Loughnane N."/>
            <person name="Varaljay V.A."/>
            <person name="Crookes-Goodson W.J."/>
        </authorList>
    </citation>
    <scope>NUCLEOTIDE SEQUENCE</scope>
    <source>
        <strain evidence="7">5307AH</strain>
    </source>
</reference>
<name>A0AAD9L8I9_PAPLA</name>
<dbReference type="AlphaFoldDB" id="A0AAD9L8I9"/>
<feature type="region of interest" description="Disordered" evidence="5">
    <location>
        <begin position="51"/>
        <end position="73"/>
    </location>
</feature>
<feature type="transmembrane region" description="Helical" evidence="6">
    <location>
        <begin position="12"/>
        <end position="33"/>
    </location>
</feature>
<proteinExistence type="predicted"/>
<evidence type="ECO:0000256" key="2">
    <source>
        <dbReference type="ARBA" id="ARBA00022692"/>
    </source>
</evidence>
<evidence type="ECO:0000256" key="4">
    <source>
        <dbReference type="ARBA" id="ARBA00023136"/>
    </source>
</evidence>
<dbReference type="Pfam" id="PF14880">
    <property type="entry name" value="COX14"/>
    <property type="match status" value="1"/>
</dbReference>
<protein>
    <submittedName>
        <fullName evidence="7">Uncharacterized protein</fullName>
    </submittedName>
</protein>
<dbReference type="EMBL" id="JAODAN010000002">
    <property type="protein sequence ID" value="KAK1926334.1"/>
    <property type="molecule type" value="Genomic_DNA"/>
</dbReference>
<keyword evidence="4 6" id="KW-0472">Membrane</keyword>
<evidence type="ECO:0000256" key="5">
    <source>
        <dbReference type="SAM" id="MobiDB-lite"/>
    </source>
</evidence>
<keyword evidence="2 6" id="KW-0812">Transmembrane</keyword>
<sequence length="73" mass="8216">MPPRPQLSVLDYAHRAFVWGCVGLTAYGCLLTAHGFTVRFLRRQNPIPLPIDQIPTESSPFQPDEPQISQRPS</sequence>
<dbReference type="GO" id="GO:0016020">
    <property type="term" value="C:membrane"/>
    <property type="evidence" value="ECO:0007669"/>
    <property type="project" value="UniProtKB-SubCell"/>
</dbReference>
<dbReference type="PROSITE" id="PS51257">
    <property type="entry name" value="PROKAR_LIPOPROTEIN"/>
    <property type="match status" value="1"/>
</dbReference>
<dbReference type="Proteomes" id="UP001182556">
    <property type="component" value="Unassembled WGS sequence"/>
</dbReference>
<evidence type="ECO:0000256" key="6">
    <source>
        <dbReference type="SAM" id="Phobius"/>
    </source>
</evidence>
<comment type="caution">
    <text evidence="7">The sequence shown here is derived from an EMBL/GenBank/DDBJ whole genome shotgun (WGS) entry which is preliminary data.</text>
</comment>
<evidence type="ECO:0000256" key="1">
    <source>
        <dbReference type="ARBA" id="ARBA00004167"/>
    </source>
</evidence>
<accession>A0AAD9L8I9</accession>
<feature type="compositionally biased region" description="Polar residues" evidence="5">
    <location>
        <begin position="55"/>
        <end position="73"/>
    </location>
</feature>
<evidence type="ECO:0000313" key="7">
    <source>
        <dbReference type="EMBL" id="KAK1926334.1"/>
    </source>
</evidence>
<keyword evidence="3 6" id="KW-1133">Transmembrane helix</keyword>
<evidence type="ECO:0000313" key="8">
    <source>
        <dbReference type="Proteomes" id="UP001182556"/>
    </source>
</evidence>
<evidence type="ECO:0000256" key="3">
    <source>
        <dbReference type="ARBA" id="ARBA00022989"/>
    </source>
</evidence>
<comment type="subcellular location">
    <subcellularLocation>
        <location evidence="1">Membrane</location>
        <topology evidence="1">Single-pass membrane protein</topology>
    </subcellularLocation>
</comment>